<proteinExistence type="predicted"/>
<name>A0A0L0CJG1_LUCCU</name>
<evidence type="ECO:0000313" key="2">
    <source>
        <dbReference type="EMBL" id="KNC32376.1"/>
    </source>
</evidence>
<dbReference type="EMBL" id="JRES01000313">
    <property type="protein sequence ID" value="KNC32376.1"/>
    <property type="molecule type" value="Genomic_DNA"/>
</dbReference>
<keyword evidence="3" id="KW-1185">Reference proteome</keyword>
<accession>A0A0L0CJG1</accession>
<feature type="region of interest" description="Disordered" evidence="1">
    <location>
        <begin position="97"/>
        <end position="118"/>
    </location>
</feature>
<gene>
    <name evidence="2" type="ORF">FF38_13599</name>
</gene>
<dbReference type="Proteomes" id="UP000037069">
    <property type="component" value="Unassembled WGS sequence"/>
</dbReference>
<dbReference type="AlphaFoldDB" id="A0A0L0CJG1"/>
<evidence type="ECO:0000256" key="1">
    <source>
        <dbReference type="SAM" id="MobiDB-lite"/>
    </source>
</evidence>
<evidence type="ECO:0000313" key="3">
    <source>
        <dbReference type="Proteomes" id="UP000037069"/>
    </source>
</evidence>
<comment type="caution">
    <text evidence="2">The sequence shown here is derived from an EMBL/GenBank/DDBJ whole genome shotgun (WGS) entry which is preliminary data.</text>
</comment>
<feature type="compositionally biased region" description="Basic and acidic residues" evidence="1">
    <location>
        <begin position="97"/>
        <end position="108"/>
    </location>
</feature>
<dbReference type="OrthoDB" id="8059061at2759"/>
<protein>
    <submittedName>
        <fullName evidence="2">Uncharacterized protein</fullName>
    </submittedName>
</protein>
<dbReference type="STRING" id="7375.A0A0L0CJG1"/>
<sequence>MAIDLLRKAFSPPKPDWRIYLEINQKKKKLKTFESIDSFICKERRLFAQLSERLSENTMINIIFSQLLLSIKEKIPRESISSFQDLLQKPRDIELLIEENKEPRPKSSDKKKKHTSESCYKRIEDDRKGNPRIKETILNCNGCGLAGYYRSNCPNCNKKNPINSPEKLDFNAVHTTIFGRDVPIVDICINGLNGEAYFDAAA</sequence>
<reference evidence="2 3" key="1">
    <citation type="journal article" date="2015" name="Nat. Commun.">
        <title>Lucilia cuprina genome unlocks parasitic fly biology to underpin future interventions.</title>
        <authorList>
            <person name="Anstead C.A."/>
            <person name="Korhonen P.K."/>
            <person name="Young N.D."/>
            <person name="Hall R.S."/>
            <person name="Jex A.R."/>
            <person name="Murali S.C."/>
            <person name="Hughes D.S."/>
            <person name="Lee S.F."/>
            <person name="Perry T."/>
            <person name="Stroehlein A.J."/>
            <person name="Ansell B.R."/>
            <person name="Breugelmans B."/>
            <person name="Hofmann A."/>
            <person name="Qu J."/>
            <person name="Dugan S."/>
            <person name="Lee S.L."/>
            <person name="Chao H."/>
            <person name="Dinh H."/>
            <person name="Han Y."/>
            <person name="Doddapaneni H.V."/>
            <person name="Worley K.C."/>
            <person name="Muzny D.M."/>
            <person name="Ioannidis P."/>
            <person name="Waterhouse R.M."/>
            <person name="Zdobnov E.M."/>
            <person name="James P.J."/>
            <person name="Bagnall N.H."/>
            <person name="Kotze A.C."/>
            <person name="Gibbs R.A."/>
            <person name="Richards S."/>
            <person name="Batterham P."/>
            <person name="Gasser R.B."/>
        </authorList>
    </citation>
    <scope>NUCLEOTIDE SEQUENCE [LARGE SCALE GENOMIC DNA]</scope>
    <source>
        <strain evidence="2 3">LS</strain>
        <tissue evidence="2">Full body</tissue>
    </source>
</reference>
<organism evidence="2 3">
    <name type="scientific">Lucilia cuprina</name>
    <name type="common">Green bottle fly</name>
    <name type="synonym">Australian sheep blowfly</name>
    <dbReference type="NCBI Taxonomy" id="7375"/>
    <lineage>
        <taxon>Eukaryota</taxon>
        <taxon>Metazoa</taxon>
        <taxon>Ecdysozoa</taxon>
        <taxon>Arthropoda</taxon>
        <taxon>Hexapoda</taxon>
        <taxon>Insecta</taxon>
        <taxon>Pterygota</taxon>
        <taxon>Neoptera</taxon>
        <taxon>Endopterygota</taxon>
        <taxon>Diptera</taxon>
        <taxon>Brachycera</taxon>
        <taxon>Muscomorpha</taxon>
        <taxon>Oestroidea</taxon>
        <taxon>Calliphoridae</taxon>
        <taxon>Luciliinae</taxon>
        <taxon>Lucilia</taxon>
    </lineage>
</organism>